<accession>V8QPH7</accession>
<dbReference type="Proteomes" id="UP000018733">
    <property type="component" value="Unassembled WGS sequence"/>
</dbReference>
<dbReference type="PATRIC" id="fig|1424334.3.peg.3865"/>
<gene>
    <name evidence="1" type="ORF">W822_19235</name>
</gene>
<evidence type="ECO:0000313" key="1">
    <source>
        <dbReference type="EMBL" id="ETF00904.1"/>
    </source>
</evidence>
<reference evidence="1 2" key="1">
    <citation type="journal article" date="2014" name="Genome Announc.">
        <title>Draft Genome Sequence of Advenella kashmirensis Strain W13003, a Polycyclic Aromatic Hydrocarbon-Degrading Bacterium.</title>
        <authorList>
            <person name="Wang X."/>
            <person name="Jin D."/>
            <person name="Zhou L."/>
            <person name="Wu L."/>
            <person name="An W."/>
            <person name="Zhao L."/>
        </authorList>
    </citation>
    <scope>NUCLEOTIDE SEQUENCE [LARGE SCALE GENOMIC DNA]</scope>
    <source>
        <strain evidence="1 2">W13003</strain>
    </source>
</reference>
<organism evidence="1 2">
    <name type="scientific">Advenella kashmirensis W13003</name>
    <dbReference type="NCBI Taxonomy" id="1424334"/>
    <lineage>
        <taxon>Bacteria</taxon>
        <taxon>Pseudomonadati</taxon>
        <taxon>Pseudomonadota</taxon>
        <taxon>Betaproteobacteria</taxon>
        <taxon>Burkholderiales</taxon>
        <taxon>Alcaligenaceae</taxon>
    </lineage>
</organism>
<protein>
    <submittedName>
        <fullName evidence="1">Uncharacterized protein</fullName>
    </submittedName>
</protein>
<dbReference type="HOGENOM" id="CLU_3179208_0_0_4"/>
<comment type="caution">
    <text evidence="1">The sequence shown here is derived from an EMBL/GenBank/DDBJ whole genome shotgun (WGS) entry which is preliminary data.</text>
</comment>
<sequence length="46" mass="4938">MSCVLSGFVYIAFDAFAFVQLKEAFCDSIIVAVPSAAHARLQIMVG</sequence>
<dbReference type="AlphaFoldDB" id="V8QPH7"/>
<name>V8QPH7_9BURK</name>
<proteinExistence type="predicted"/>
<keyword evidence="2" id="KW-1185">Reference proteome</keyword>
<dbReference type="EMBL" id="AYXT01000013">
    <property type="protein sequence ID" value="ETF00904.1"/>
    <property type="molecule type" value="Genomic_DNA"/>
</dbReference>
<evidence type="ECO:0000313" key="2">
    <source>
        <dbReference type="Proteomes" id="UP000018733"/>
    </source>
</evidence>